<dbReference type="AlphaFoldDB" id="A0A0C9W493"/>
<evidence type="ECO:0000256" key="1">
    <source>
        <dbReference type="SAM" id="MobiDB-lite"/>
    </source>
</evidence>
<proteinExistence type="predicted"/>
<accession>A0A0C9W493</accession>
<sequence>MDEEREVNHEGDRHGQKSKALNTLAEEEEGSDGTSLVPSSLTSRLPTSGVFLIPPPLQRSLSHPH</sequence>
<feature type="compositionally biased region" description="Basic and acidic residues" evidence="1">
    <location>
        <begin position="1"/>
        <end position="15"/>
    </location>
</feature>
<evidence type="ECO:0000313" key="2">
    <source>
        <dbReference type="EMBL" id="KIJ61173.1"/>
    </source>
</evidence>
<dbReference type="HOGENOM" id="CLU_2849969_0_0_1"/>
<dbReference type="EMBL" id="KN839864">
    <property type="protein sequence ID" value="KIJ61173.1"/>
    <property type="molecule type" value="Genomic_DNA"/>
</dbReference>
<name>A0A0C9W493_9AGAM</name>
<evidence type="ECO:0000313" key="3">
    <source>
        <dbReference type="Proteomes" id="UP000053820"/>
    </source>
</evidence>
<protein>
    <submittedName>
        <fullName evidence="2">Uncharacterized protein</fullName>
    </submittedName>
</protein>
<feature type="compositionally biased region" description="Polar residues" evidence="1">
    <location>
        <begin position="32"/>
        <end position="46"/>
    </location>
</feature>
<reference evidence="2 3" key="1">
    <citation type="submission" date="2014-04" db="EMBL/GenBank/DDBJ databases">
        <title>Evolutionary Origins and Diversification of the Mycorrhizal Mutualists.</title>
        <authorList>
            <consortium name="DOE Joint Genome Institute"/>
            <consortium name="Mycorrhizal Genomics Consortium"/>
            <person name="Kohler A."/>
            <person name="Kuo A."/>
            <person name="Nagy L.G."/>
            <person name="Floudas D."/>
            <person name="Copeland A."/>
            <person name="Barry K.W."/>
            <person name="Cichocki N."/>
            <person name="Veneault-Fourrey C."/>
            <person name="LaButti K."/>
            <person name="Lindquist E.A."/>
            <person name="Lipzen A."/>
            <person name="Lundell T."/>
            <person name="Morin E."/>
            <person name="Murat C."/>
            <person name="Riley R."/>
            <person name="Ohm R."/>
            <person name="Sun H."/>
            <person name="Tunlid A."/>
            <person name="Henrissat B."/>
            <person name="Grigoriev I.V."/>
            <person name="Hibbett D.S."/>
            <person name="Martin F."/>
        </authorList>
    </citation>
    <scope>NUCLEOTIDE SEQUENCE [LARGE SCALE GENOMIC DNA]</scope>
    <source>
        <strain evidence="2 3">MD-312</strain>
    </source>
</reference>
<feature type="region of interest" description="Disordered" evidence="1">
    <location>
        <begin position="1"/>
        <end position="49"/>
    </location>
</feature>
<dbReference type="Proteomes" id="UP000053820">
    <property type="component" value="Unassembled WGS sequence"/>
</dbReference>
<organism evidence="2 3">
    <name type="scientific">Hydnomerulius pinastri MD-312</name>
    <dbReference type="NCBI Taxonomy" id="994086"/>
    <lineage>
        <taxon>Eukaryota</taxon>
        <taxon>Fungi</taxon>
        <taxon>Dikarya</taxon>
        <taxon>Basidiomycota</taxon>
        <taxon>Agaricomycotina</taxon>
        <taxon>Agaricomycetes</taxon>
        <taxon>Agaricomycetidae</taxon>
        <taxon>Boletales</taxon>
        <taxon>Boletales incertae sedis</taxon>
        <taxon>Leucogyrophana</taxon>
    </lineage>
</organism>
<keyword evidence="3" id="KW-1185">Reference proteome</keyword>
<gene>
    <name evidence="2" type="ORF">HYDPIDRAFT_116127</name>
</gene>